<dbReference type="GO" id="GO:0043842">
    <property type="term" value="F:Kdo transferase activity"/>
    <property type="evidence" value="ECO:0007669"/>
    <property type="project" value="UniProtKB-EC"/>
</dbReference>
<keyword evidence="4 8" id="KW-0808">Transferase</keyword>
<protein>
    <recommendedName>
        <fullName evidence="3 8">3-deoxy-D-manno-octulosonic acid transferase</fullName>
        <shortName evidence="8">Kdo transferase</shortName>
        <ecNumber evidence="2 8">2.4.99.12</ecNumber>
    </recommendedName>
    <alternativeName>
        <fullName evidence="5 8">Lipid IV(A) 3-deoxy-D-manno-octulosonic acid transferase</fullName>
    </alternativeName>
</protein>
<evidence type="ECO:0000256" key="7">
    <source>
        <dbReference type="PIRSR" id="PIRSR639901-1"/>
    </source>
</evidence>
<dbReference type="STRING" id="398720.MED217_01805"/>
<dbReference type="InterPro" id="IPR038107">
    <property type="entry name" value="Glycos_transf_N_sf"/>
</dbReference>
<accession>A3XKS6</accession>
<dbReference type="Pfam" id="PF04413">
    <property type="entry name" value="Glycos_transf_N"/>
    <property type="match status" value="1"/>
</dbReference>
<evidence type="ECO:0000256" key="1">
    <source>
        <dbReference type="ARBA" id="ARBA00004713"/>
    </source>
</evidence>
<dbReference type="SUPFAM" id="SSF53756">
    <property type="entry name" value="UDP-Glycosyltransferase/glycogen phosphorylase"/>
    <property type="match status" value="1"/>
</dbReference>
<dbReference type="PANTHER" id="PTHR42755">
    <property type="entry name" value="3-DEOXY-MANNO-OCTULOSONATE CYTIDYLYLTRANSFERASE"/>
    <property type="match status" value="1"/>
</dbReference>
<dbReference type="PANTHER" id="PTHR42755:SF1">
    <property type="entry name" value="3-DEOXY-D-MANNO-OCTULOSONIC ACID TRANSFERASE, MITOCHONDRIAL-RELATED"/>
    <property type="match status" value="1"/>
</dbReference>
<name>A3XKS6_LEEBM</name>
<dbReference type="Proteomes" id="UP000001601">
    <property type="component" value="Unassembled WGS sequence"/>
</dbReference>
<dbReference type="Gene3D" id="3.40.50.11720">
    <property type="entry name" value="3-Deoxy-D-manno-octulosonic-acid transferase, N-terminal domain"/>
    <property type="match status" value="1"/>
</dbReference>
<keyword evidence="8" id="KW-1003">Cell membrane</keyword>
<keyword evidence="8" id="KW-0448">Lipopolysaccharide biosynthesis</keyword>
<evidence type="ECO:0000256" key="4">
    <source>
        <dbReference type="ARBA" id="ARBA00022679"/>
    </source>
</evidence>
<evidence type="ECO:0000256" key="6">
    <source>
        <dbReference type="ARBA" id="ARBA00049183"/>
    </source>
</evidence>
<evidence type="ECO:0000256" key="8">
    <source>
        <dbReference type="RuleBase" id="RU365103"/>
    </source>
</evidence>
<comment type="caution">
    <text evidence="10">The sequence shown here is derived from an EMBL/GenBank/DDBJ whole genome shotgun (WGS) entry which is preliminary data.</text>
</comment>
<dbReference type="AlphaFoldDB" id="A3XKS6"/>
<sequence length="371" mass="41865">MANGDRVIWLHAASLGEYEQAVPILEQLRTDYKAHKILLTFFSPSGYEIKKNTPLADVVTYLPLDTQRNAKQFIGIVKPELAIFVKYEFWPNYLYVLKKSKVHTVLISGVFRTSQPFFKFYGSWMKKSLEAFNHFFLQNYSSLENLKKLGFDNAIVSGDTRFDRVSRQLSYDNTLPFITEFKKQETLLVCGSTWPEDIDLLADFINSSNQMKTVIAPHKIDKERIEVLQNAITNKSVLYSEYQKGATLDVDVLIIDAIGFLTKIYAYADLAYVGGAAGTTGLHNILEPATFGVPIITGSQISKFPEAQDLRKLAGLFTVSSHEEAHEILNQLVIDKSFREKTGMIAGHFISENTGATQQICDYLKNQTLTA</sequence>
<reference evidence="10 11" key="1">
    <citation type="journal article" date="2007" name="Nature">
        <title>Light stimulates growth of proteorhodopsin-containing marine Flavobacteria.</title>
        <authorList>
            <person name="Gomez-Consarnau L."/>
            <person name="Gonzalez J.M."/>
            <person name="Coll-Llado M."/>
            <person name="Gourdon P."/>
            <person name="Pascher T."/>
            <person name="Neutze R."/>
            <person name="Pedros-Alio C."/>
            <person name="Pinhassi J."/>
        </authorList>
    </citation>
    <scope>NUCLEOTIDE SEQUENCE [LARGE SCALE GENOMIC DNA]</scope>
    <source>
        <strain evidence="10 11">MED217</strain>
    </source>
</reference>
<comment type="similarity">
    <text evidence="8">Belongs to the glycosyltransferase group 1 family.</text>
</comment>
<evidence type="ECO:0000256" key="3">
    <source>
        <dbReference type="ARBA" id="ARBA00019077"/>
    </source>
</evidence>
<dbReference type="InterPro" id="IPR039901">
    <property type="entry name" value="Kdotransferase"/>
</dbReference>
<proteinExistence type="inferred from homology"/>
<comment type="subcellular location">
    <subcellularLocation>
        <location evidence="8">Cell membrane</location>
    </subcellularLocation>
</comment>
<dbReference type="GO" id="GO:0009244">
    <property type="term" value="P:lipopolysaccharide core region biosynthetic process"/>
    <property type="evidence" value="ECO:0007669"/>
    <property type="project" value="UniProtKB-UniRule"/>
</dbReference>
<dbReference type="EMBL" id="AANC01000003">
    <property type="protein sequence ID" value="EAQ49845.1"/>
    <property type="molecule type" value="Genomic_DNA"/>
</dbReference>
<organism evidence="10 11">
    <name type="scientific">Leeuwenhoekiella blandensis (strain CECT 7118 / CCUG 51940 / KCTC 22103 / MED217)</name>
    <name type="common">Flavobacterium sp. (strain MED217)</name>
    <dbReference type="NCBI Taxonomy" id="398720"/>
    <lineage>
        <taxon>Bacteria</taxon>
        <taxon>Pseudomonadati</taxon>
        <taxon>Bacteroidota</taxon>
        <taxon>Flavobacteriia</taxon>
        <taxon>Flavobacteriales</taxon>
        <taxon>Flavobacteriaceae</taxon>
        <taxon>Leeuwenhoekiella</taxon>
    </lineage>
</organism>
<evidence type="ECO:0000313" key="10">
    <source>
        <dbReference type="EMBL" id="EAQ49845.1"/>
    </source>
</evidence>
<dbReference type="InterPro" id="IPR007507">
    <property type="entry name" value="Glycos_transf_N"/>
</dbReference>
<feature type="active site" description="Proton acceptor" evidence="7">
    <location>
        <position position="17"/>
    </location>
</feature>
<keyword evidence="8" id="KW-0472">Membrane</keyword>
<keyword evidence="11" id="KW-1185">Reference proteome</keyword>
<dbReference type="GO" id="GO:0009245">
    <property type="term" value="P:lipid A biosynthetic process"/>
    <property type="evidence" value="ECO:0007669"/>
    <property type="project" value="TreeGrafter"/>
</dbReference>
<dbReference type="HOGENOM" id="CLU_036146_2_1_10"/>
<dbReference type="EC" id="2.4.99.12" evidence="2 8"/>
<dbReference type="GO" id="GO:0005886">
    <property type="term" value="C:plasma membrane"/>
    <property type="evidence" value="ECO:0007669"/>
    <property type="project" value="UniProtKB-SubCell"/>
</dbReference>
<evidence type="ECO:0000256" key="5">
    <source>
        <dbReference type="ARBA" id="ARBA00031445"/>
    </source>
</evidence>
<comment type="function">
    <text evidence="8">Involved in lipopolysaccharide (LPS) biosynthesis. Catalyzes the transfer of 3-deoxy-D-manno-octulosonate (Kdo) residue(s) from CMP-Kdo to lipid IV(A), the tetraacyldisaccharide-1,4'-bisphosphate precursor of lipid A.</text>
</comment>
<comment type="pathway">
    <text evidence="1 8">Bacterial outer membrane biogenesis; LPS core biosynthesis.</text>
</comment>
<feature type="domain" description="3-deoxy-D-manno-octulosonic-acid transferase N-terminal" evidence="9">
    <location>
        <begin position="6"/>
        <end position="163"/>
    </location>
</feature>
<evidence type="ECO:0000259" key="9">
    <source>
        <dbReference type="Pfam" id="PF04413"/>
    </source>
</evidence>
<evidence type="ECO:0000256" key="2">
    <source>
        <dbReference type="ARBA" id="ARBA00012621"/>
    </source>
</evidence>
<comment type="catalytic activity">
    <reaction evidence="6 8">
        <text>lipid IVA (E. coli) + CMP-3-deoxy-beta-D-manno-octulosonate = alpha-Kdo-(2-&gt;6)-lipid IVA (E. coli) + CMP + H(+)</text>
        <dbReference type="Rhea" id="RHEA:28066"/>
        <dbReference type="ChEBI" id="CHEBI:15378"/>
        <dbReference type="ChEBI" id="CHEBI:58603"/>
        <dbReference type="ChEBI" id="CHEBI:60364"/>
        <dbReference type="ChEBI" id="CHEBI:60377"/>
        <dbReference type="ChEBI" id="CHEBI:85987"/>
        <dbReference type="EC" id="2.4.99.12"/>
    </reaction>
</comment>
<evidence type="ECO:0000313" key="11">
    <source>
        <dbReference type="Proteomes" id="UP000001601"/>
    </source>
</evidence>
<gene>
    <name evidence="10" type="ORF">MED217_01805</name>
</gene>
<dbReference type="eggNOG" id="COG1519">
    <property type="taxonomic scope" value="Bacteria"/>
</dbReference>
<dbReference type="Gene3D" id="3.40.50.2000">
    <property type="entry name" value="Glycogen Phosphorylase B"/>
    <property type="match status" value="1"/>
</dbReference>
<dbReference type="UniPathway" id="UPA00958"/>